<dbReference type="EMBL" id="UOEO01000240">
    <property type="protein sequence ID" value="VAW23523.1"/>
    <property type="molecule type" value="Genomic_DNA"/>
</dbReference>
<keyword evidence="1" id="KW-1133">Transmembrane helix</keyword>
<gene>
    <name evidence="2" type="ORF">MNBD_ALPHA12-208</name>
</gene>
<dbReference type="AlphaFoldDB" id="A0A3B0U569"/>
<evidence type="ECO:0000313" key="2">
    <source>
        <dbReference type="EMBL" id="VAW23523.1"/>
    </source>
</evidence>
<proteinExistence type="predicted"/>
<dbReference type="Pfam" id="PF19660">
    <property type="entry name" value="DUF6163"/>
    <property type="match status" value="1"/>
</dbReference>
<dbReference type="InterPro" id="IPR046161">
    <property type="entry name" value="DUF6163"/>
</dbReference>
<evidence type="ECO:0000256" key="1">
    <source>
        <dbReference type="SAM" id="Phobius"/>
    </source>
</evidence>
<protein>
    <submittedName>
        <fullName evidence="2">Uncharacterized protein</fullName>
    </submittedName>
</protein>
<feature type="transmembrane region" description="Helical" evidence="1">
    <location>
        <begin position="93"/>
        <end position="114"/>
    </location>
</feature>
<keyword evidence="1" id="KW-0812">Transmembrane</keyword>
<feature type="transmembrane region" description="Helical" evidence="1">
    <location>
        <begin position="70"/>
        <end position="87"/>
    </location>
</feature>
<sequence>MFKPIIRLIAVLALLNGLADAARLLGMGAGDVSPLQTYGIAGFATLLSFTIARLFAAVGMWIYSNWGAPLLFGTTLAELIIFLLSIVKLDIGLLGFGVRLIELAGAILVLWLAYRTHREGLHD</sequence>
<reference evidence="2" key="1">
    <citation type="submission" date="2018-06" db="EMBL/GenBank/DDBJ databases">
        <authorList>
            <person name="Zhirakovskaya E."/>
        </authorList>
    </citation>
    <scope>NUCLEOTIDE SEQUENCE</scope>
</reference>
<name>A0A3B0U569_9ZZZZ</name>
<keyword evidence="1" id="KW-0472">Membrane</keyword>
<feature type="transmembrane region" description="Helical" evidence="1">
    <location>
        <begin position="37"/>
        <end position="63"/>
    </location>
</feature>
<accession>A0A3B0U569</accession>
<organism evidence="2">
    <name type="scientific">hydrothermal vent metagenome</name>
    <dbReference type="NCBI Taxonomy" id="652676"/>
    <lineage>
        <taxon>unclassified sequences</taxon>
        <taxon>metagenomes</taxon>
        <taxon>ecological metagenomes</taxon>
    </lineage>
</organism>